<evidence type="ECO:0000313" key="9">
    <source>
        <dbReference type="EMBL" id="SDJ74497.1"/>
    </source>
</evidence>
<feature type="transmembrane region" description="Helical" evidence="6">
    <location>
        <begin position="112"/>
        <end position="135"/>
    </location>
</feature>
<feature type="domain" description="Cation efflux protein cytoplasmic" evidence="8">
    <location>
        <begin position="213"/>
        <end position="287"/>
    </location>
</feature>
<dbReference type="SUPFAM" id="SSF161111">
    <property type="entry name" value="Cation efflux protein transmembrane domain-like"/>
    <property type="match status" value="1"/>
</dbReference>
<accession>A0A1G8W8R2</accession>
<evidence type="ECO:0000256" key="2">
    <source>
        <dbReference type="ARBA" id="ARBA00022448"/>
    </source>
</evidence>
<dbReference type="Pfam" id="PF01545">
    <property type="entry name" value="Cation_efflux"/>
    <property type="match status" value="1"/>
</dbReference>
<dbReference type="InterPro" id="IPR058533">
    <property type="entry name" value="Cation_efflux_TM"/>
</dbReference>
<dbReference type="NCBIfam" id="TIGR01297">
    <property type="entry name" value="CDF"/>
    <property type="match status" value="1"/>
</dbReference>
<dbReference type="EMBL" id="FNFC01000008">
    <property type="protein sequence ID" value="SDJ74497.1"/>
    <property type="molecule type" value="Genomic_DNA"/>
</dbReference>
<evidence type="ECO:0000256" key="3">
    <source>
        <dbReference type="ARBA" id="ARBA00022692"/>
    </source>
</evidence>
<dbReference type="OrthoDB" id="8907at2157"/>
<evidence type="ECO:0000259" key="7">
    <source>
        <dbReference type="Pfam" id="PF01545"/>
    </source>
</evidence>
<dbReference type="Gene3D" id="1.20.1510.10">
    <property type="entry name" value="Cation efflux protein transmembrane domain"/>
    <property type="match status" value="1"/>
</dbReference>
<reference evidence="9 10" key="1">
    <citation type="submission" date="2016-10" db="EMBL/GenBank/DDBJ databases">
        <authorList>
            <person name="de Groot N.N."/>
        </authorList>
    </citation>
    <scope>NUCLEOTIDE SEQUENCE [LARGE SCALE GENOMIC DNA]</scope>
    <source>
        <strain evidence="9 10">IBRC-M10015</strain>
    </source>
</reference>
<organism evidence="9 10">
    <name type="scientific">Halovenus aranensis</name>
    <dbReference type="NCBI Taxonomy" id="890420"/>
    <lineage>
        <taxon>Archaea</taxon>
        <taxon>Methanobacteriati</taxon>
        <taxon>Methanobacteriota</taxon>
        <taxon>Stenosarchaea group</taxon>
        <taxon>Halobacteria</taxon>
        <taxon>Halobacteriales</taxon>
        <taxon>Haloarculaceae</taxon>
        <taxon>Halovenus</taxon>
    </lineage>
</organism>
<feature type="transmembrane region" description="Helical" evidence="6">
    <location>
        <begin position="163"/>
        <end position="193"/>
    </location>
</feature>
<dbReference type="AlphaFoldDB" id="A0A1G8W8R2"/>
<evidence type="ECO:0000313" key="10">
    <source>
        <dbReference type="Proteomes" id="UP000198856"/>
    </source>
</evidence>
<dbReference type="InterPro" id="IPR036837">
    <property type="entry name" value="Cation_efflux_CTD_sf"/>
</dbReference>
<feature type="transmembrane region" description="Helical" evidence="6">
    <location>
        <begin position="81"/>
        <end position="100"/>
    </location>
</feature>
<keyword evidence="4 6" id="KW-1133">Transmembrane helix</keyword>
<feature type="domain" description="Cation efflux protein transmembrane" evidence="7">
    <location>
        <begin position="15"/>
        <end position="206"/>
    </location>
</feature>
<evidence type="ECO:0000256" key="6">
    <source>
        <dbReference type="SAM" id="Phobius"/>
    </source>
</evidence>
<dbReference type="GO" id="GO:0016020">
    <property type="term" value="C:membrane"/>
    <property type="evidence" value="ECO:0007669"/>
    <property type="project" value="UniProtKB-SubCell"/>
</dbReference>
<dbReference type="InterPro" id="IPR050291">
    <property type="entry name" value="CDF_Transporter"/>
</dbReference>
<dbReference type="RefSeq" id="WP_092702432.1">
    <property type="nucleotide sequence ID" value="NZ_FNFC01000008.1"/>
</dbReference>
<dbReference type="STRING" id="890420.SAMN05216226_108131"/>
<gene>
    <name evidence="9" type="ORF">SAMN05216226_108131</name>
</gene>
<protein>
    <submittedName>
        <fullName evidence="9">Cation diffusion facilitator family transporter</fullName>
    </submittedName>
</protein>
<dbReference type="InterPro" id="IPR027469">
    <property type="entry name" value="Cation_efflux_TMD_sf"/>
</dbReference>
<dbReference type="InterPro" id="IPR027470">
    <property type="entry name" value="Cation_efflux_CTD"/>
</dbReference>
<keyword evidence="5 6" id="KW-0472">Membrane</keyword>
<sequence>MESATKRRRFALASWANVLGNVAKIVAEGIAGFLFGSVALLADAAHSLGDLVASVVVLIWGDSRFEGADADHPHGHARIEPLTALFVGAVIVILGANLLYESGQSLLVGGHVEFSYLLVVALGFSMADMYLVYWYTMRMNATLGSTALKALAVDCLNDMYTTVAALVGVIGIGLGFPVLDALAGLFVSLLVIYQGVEIGRENLSYLAGKAASDARRAEIRETILAHPQTHGVHDLAVFYDGPTLEVEAHVEVDGSLTLAQAHDIESDLVRSVLEYDDVGDAHLHLDPAGMGEWKDADEQVTGTH</sequence>
<evidence type="ECO:0000259" key="8">
    <source>
        <dbReference type="Pfam" id="PF16916"/>
    </source>
</evidence>
<dbReference type="PANTHER" id="PTHR43840">
    <property type="entry name" value="MITOCHONDRIAL METAL TRANSPORTER 1-RELATED"/>
    <property type="match status" value="1"/>
</dbReference>
<dbReference type="InterPro" id="IPR002524">
    <property type="entry name" value="Cation_efflux"/>
</dbReference>
<comment type="subcellular location">
    <subcellularLocation>
        <location evidence="1">Membrane</location>
        <topology evidence="1">Multi-pass membrane protein</topology>
    </subcellularLocation>
</comment>
<evidence type="ECO:0000256" key="4">
    <source>
        <dbReference type="ARBA" id="ARBA00022989"/>
    </source>
</evidence>
<dbReference type="GO" id="GO:0008324">
    <property type="term" value="F:monoatomic cation transmembrane transporter activity"/>
    <property type="evidence" value="ECO:0007669"/>
    <property type="project" value="InterPro"/>
</dbReference>
<keyword evidence="2" id="KW-0813">Transport</keyword>
<dbReference type="PANTHER" id="PTHR43840:SF15">
    <property type="entry name" value="MITOCHONDRIAL METAL TRANSPORTER 1-RELATED"/>
    <property type="match status" value="1"/>
</dbReference>
<keyword evidence="10" id="KW-1185">Reference proteome</keyword>
<dbReference type="Pfam" id="PF16916">
    <property type="entry name" value="ZT_dimer"/>
    <property type="match status" value="1"/>
</dbReference>
<proteinExistence type="predicted"/>
<name>A0A1G8W8R2_9EURY</name>
<evidence type="ECO:0000256" key="1">
    <source>
        <dbReference type="ARBA" id="ARBA00004141"/>
    </source>
</evidence>
<dbReference type="SUPFAM" id="SSF160240">
    <property type="entry name" value="Cation efflux protein cytoplasmic domain-like"/>
    <property type="match status" value="1"/>
</dbReference>
<dbReference type="Gene3D" id="3.30.70.1350">
    <property type="entry name" value="Cation efflux protein, cytoplasmic domain"/>
    <property type="match status" value="1"/>
</dbReference>
<feature type="transmembrane region" description="Helical" evidence="6">
    <location>
        <begin position="33"/>
        <end position="61"/>
    </location>
</feature>
<dbReference type="Proteomes" id="UP000198856">
    <property type="component" value="Unassembled WGS sequence"/>
</dbReference>
<keyword evidence="3 6" id="KW-0812">Transmembrane</keyword>
<evidence type="ECO:0000256" key="5">
    <source>
        <dbReference type="ARBA" id="ARBA00023136"/>
    </source>
</evidence>